<reference evidence="3" key="1">
    <citation type="submission" date="2022-06" db="EMBL/GenBank/DDBJ databases">
        <title>Sequencing the genomes of 1000 actinobacteria strains.</title>
        <authorList>
            <person name="Klenk H.-P."/>
        </authorList>
    </citation>
    <scope>NUCLEOTIDE SEQUENCE</scope>
    <source>
        <strain evidence="3">DSM 46694</strain>
    </source>
</reference>
<comment type="caution">
    <text evidence="3">The sequence shown here is derived from an EMBL/GenBank/DDBJ whole genome shotgun (WGS) entry which is preliminary data.</text>
</comment>
<evidence type="ECO:0000313" key="4">
    <source>
        <dbReference type="Proteomes" id="UP001139648"/>
    </source>
</evidence>
<dbReference type="EMBL" id="JAMZEB010000001">
    <property type="protein sequence ID" value="MCP2353263.1"/>
    <property type="molecule type" value="Genomic_DNA"/>
</dbReference>
<dbReference type="AlphaFoldDB" id="A0A9X2GFS1"/>
<feature type="domain" description="Insertion element IS402-like" evidence="2">
    <location>
        <begin position="6"/>
        <end position="77"/>
    </location>
</feature>
<gene>
    <name evidence="3" type="ORF">HD597_000283</name>
</gene>
<dbReference type="NCBIfam" id="NF033580">
    <property type="entry name" value="transpos_IS5_3"/>
    <property type="match status" value="1"/>
</dbReference>
<organism evidence="3 4">
    <name type="scientific">Nonomuraea thailandensis</name>
    <dbReference type="NCBI Taxonomy" id="1188745"/>
    <lineage>
        <taxon>Bacteria</taxon>
        <taxon>Bacillati</taxon>
        <taxon>Actinomycetota</taxon>
        <taxon>Actinomycetes</taxon>
        <taxon>Streptosporangiales</taxon>
        <taxon>Streptosporangiaceae</taxon>
        <taxon>Nonomuraea</taxon>
    </lineage>
</organism>
<evidence type="ECO:0000313" key="3">
    <source>
        <dbReference type="EMBL" id="MCP2353263.1"/>
    </source>
</evidence>
<feature type="region of interest" description="Disordered" evidence="1">
    <location>
        <begin position="102"/>
        <end position="137"/>
    </location>
</feature>
<dbReference type="Pfam" id="PF13340">
    <property type="entry name" value="DUF4096"/>
    <property type="match status" value="1"/>
</dbReference>
<evidence type="ECO:0000256" key="1">
    <source>
        <dbReference type="SAM" id="MobiDB-lite"/>
    </source>
</evidence>
<dbReference type="InterPro" id="IPR052909">
    <property type="entry name" value="Transposase_6_like"/>
</dbReference>
<name>A0A9X2GFS1_9ACTN</name>
<dbReference type="Proteomes" id="UP001139648">
    <property type="component" value="Unassembled WGS sequence"/>
</dbReference>
<dbReference type="PANTHER" id="PTHR46637">
    <property type="entry name" value="TIS1421-TRANSPOSASE PROTEIN A"/>
    <property type="match status" value="1"/>
</dbReference>
<dbReference type="InterPro" id="IPR025161">
    <property type="entry name" value="IS402-like_dom"/>
</dbReference>
<evidence type="ECO:0000259" key="2">
    <source>
        <dbReference type="Pfam" id="PF13340"/>
    </source>
</evidence>
<protein>
    <submittedName>
        <fullName evidence="3">Transposase</fullName>
    </submittedName>
</protein>
<dbReference type="PANTHER" id="PTHR46637:SF1">
    <property type="entry name" value="BLL5188 PROTEIN"/>
    <property type="match status" value="1"/>
</dbReference>
<accession>A0A9X2GFS1</accession>
<keyword evidence="4" id="KW-1185">Reference proteome</keyword>
<sequence length="137" mass="15307">MGRGDLTNAEWERLQPLLPEGSLRGGRWNDHRQTINGVLYGARTGLPWRDLPERFGSWVTVYKRHRRWPGDGTWQRLLTEIQAGQDAEGRLDWDIAVDSTTVRAHQHAAGAPRGPFPPPAPGRQRGTPPGQSGAIRC</sequence>
<proteinExistence type="predicted"/>